<name>A0A699TE78_TANCI</name>
<keyword evidence="2" id="KW-0808">Transferase</keyword>
<feature type="compositionally biased region" description="Basic and acidic residues" evidence="1">
    <location>
        <begin position="72"/>
        <end position="83"/>
    </location>
</feature>
<feature type="region of interest" description="Disordered" evidence="1">
    <location>
        <begin position="60"/>
        <end position="83"/>
    </location>
</feature>
<comment type="caution">
    <text evidence="2">The sequence shown here is derived from an EMBL/GenBank/DDBJ whole genome shotgun (WGS) entry which is preliminary data.</text>
</comment>
<evidence type="ECO:0000256" key="1">
    <source>
        <dbReference type="SAM" id="MobiDB-lite"/>
    </source>
</evidence>
<keyword evidence="2" id="KW-0695">RNA-directed DNA polymerase</keyword>
<dbReference type="EMBL" id="BKCJ011234713">
    <property type="protein sequence ID" value="GFD07923.1"/>
    <property type="molecule type" value="Genomic_DNA"/>
</dbReference>
<sequence>MQTQMTSLTNSNIKLKNMFGQFMKMNIASSLGSSSLLSNTVPNPRVDLKAITTRSGVTLTGPLVFPSPPPSKEVDREPETITD</sequence>
<protein>
    <submittedName>
        <fullName evidence="2">Reverse transcriptase domain-containing protein</fullName>
    </submittedName>
</protein>
<gene>
    <name evidence="2" type="ORF">Tci_879892</name>
</gene>
<keyword evidence="2" id="KW-0548">Nucleotidyltransferase</keyword>
<evidence type="ECO:0000313" key="2">
    <source>
        <dbReference type="EMBL" id="GFD07923.1"/>
    </source>
</evidence>
<accession>A0A699TE78</accession>
<organism evidence="2">
    <name type="scientific">Tanacetum cinerariifolium</name>
    <name type="common">Dalmatian daisy</name>
    <name type="synonym">Chrysanthemum cinerariifolium</name>
    <dbReference type="NCBI Taxonomy" id="118510"/>
    <lineage>
        <taxon>Eukaryota</taxon>
        <taxon>Viridiplantae</taxon>
        <taxon>Streptophyta</taxon>
        <taxon>Embryophyta</taxon>
        <taxon>Tracheophyta</taxon>
        <taxon>Spermatophyta</taxon>
        <taxon>Magnoliopsida</taxon>
        <taxon>eudicotyledons</taxon>
        <taxon>Gunneridae</taxon>
        <taxon>Pentapetalae</taxon>
        <taxon>asterids</taxon>
        <taxon>campanulids</taxon>
        <taxon>Asterales</taxon>
        <taxon>Asteraceae</taxon>
        <taxon>Asteroideae</taxon>
        <taxon>Anthemideae</taxon>
        <taxon>Anthemidinae</taxon>
        <taxon>Tanacetum</taxon>
    </lineage>
</organism>
<proteinExistence type="predicted"/>
<dbReference type="AlphaFoldDB" id="A0A699TE78"/>
<dbReference type="GO" id="GO:0003964">
    <property type="term" value="F:RNA-directed DNA polymerase activity"/>
    <property type="evidence" value="ECO:0007669"/>
    <property type="project" value="UniProtKB-KW"/>
</dbReference>
<reference evidence="2" key="1">
    <citation type="journal article" date="2019" name="Sci. Rep.">
        <title>Draft genome of Tanacetum cinerariifolium, the natural source of mosquito coil.</title>
        <authorList>
            <person name="Yamashiro T."/>
            <person name="Shiraishi A."/>
            <person name="Satake H."/>
            <person name="Nakayama K."/>
        </authorList>
    </citation>
    <scope>NUCLEOTIDE SEQUENCE</scope>
</reference>